<dbReference type="AlphaFoldDB" id="A0A6G0Y470"/>
<accession>A0A6G0Y470</accession>
<dbReference type="EMBL" id="VUJU01006387">
    <property type="protein sequence ID" value="KAF0748660.1"/>
    <property type="molecule type" value="Genomic_DNA"/>
</dbReference>
<name>A0A6G0Y470_APHCR</name>
<proteinExistence type="predicted"/>
<protein>
    <submittedName>
        <fullName evidence="1">Uncharacterized protein</fullName>
    </submittedName>
</protein>
<sequence>MELIKTSRGYKIVYQGHMYLNIDKPTFLTLNNDHVHKENDNLVGAAKVKCLMIEKAKSSHATPSQIYSEIFANCTTNVLAELPREDYLKRSIRDNR</sequence>
<comment type="caution">
    <text evidence="1">The sequence shown here is derived from an EMBL/GenBank/DDBJ whole genome shotgun (WGS) entry which is preliminary data.</text>
</comment>
<dbReference type="Proteomes" id="UP000478052">
    <property type="component" value="Unassembled WGS sequence"/>
</dbReference>
<keyword evidence="2" id="KW-1185">Reference proteome</keyword>
<organism evidence="1 2">
    <name type="scientific">Aphis craccivora</name>
    <name type="common">Cowpea aphid</name>
    <dbReference type="NCBI Taxonomy" id="307492"/>
    <lineage>
        <taxon>Eukaryota</taxon>
        <taxon>Metazoa</taxon>
        <taxon>Ecdysozoa</taxon>
        <taxon>Arthropoda</taxon>
        <taxon>Hexapoda</taxon>
        <taxon>Insecta</taxon>
        <taxon>Pterygota</taxon>
        <taxon>Neoptera</taxon>
        <taxon>Paraneoptera</taxon>
        <taxon>Hemiptera</taxon>
        <taxon>Sternorrhyncha</taxon>
        <taxon>Aphidomorpha</taxon>
        <taxon>Aphidoidea</taxon>
        <taxon>Aphididae</taxon>
        <taxon>Aphidini</taxon>
        <taxon>Aphis</taxon>
        <taxon>Aphis</taxon>
    </lineage>
</organism>
<gene>
    <name evidence="1" type="ORF">FWK35_00018648</name>
</gene>
<reference evidence="1 2" key="1">
    <citation type="submission" date="2019-08" db="EMBL/GenBank/DDBJ databases">
        <title>Whole genome of Aphis craccivora.</title>
        <authorList>
            <person name="Voronova N.V."/>
            <person name="Shulinski R.S."/>
            <person name="Bandarenka Y.V."/>
            <person name="Zhorov D.G."/>
            <person name="Warner D."/>
        </authorList>
    </citation>
    <scope>NUCLEOTIDE SEQUENCE [LARGE SCALE GENOMIC DNA]</scope>
    <source>
        <strain evidence="1">180601</strain>
        <tissue evidence="1">Whole Body</tissue>
    </source>
</reference>
<evidence type="ECO:0000313" key="1">
    <source>
        <dbReference type="EMBL" id="KAF0748660.1"/>
    </source>
</evidence>
<evidence type="ECO:0000313" key="2">
    <source>
        <dbReference type="Proteomes" id="UP000478052"/>
    </source>
</evidence>